<evidence type="ECO:0008006" key="3">
    <source>
        <dbReference type="Google" id="ProtNLM"/>
    </source>
</evidence>
<organism evidence="1 2">
    <name type="scientific">Burkholderia lata (strain ATCC 17760 / DSM 23089 / LMG 22485 / NCIMB 9086 / R18194 / 383)</name>
    <dbReference type="NCBI Taxonomy" id="482957"/>
    <lineage>
        <taxon>Bacteria</taxon>
        <taxon>Pseudomonadati</taxon>
        <taxon>Pseudomonadota</taxon>
        <taxon>Betaproteobacteria</taxon>
        <taxon>Burkholderiales</taxon>
        <taxon>Burkholderiaceae</taxon>
        <taxon>Burkholderia</taxon>
        <taxon>Burkholderia cepacia complex</taxon>
    </lineage>
</organism>
<dbReference type="Proteomes" id="UP000494170">
    <property type="component" value="Unassembled WGS sequence"/>
</dbReference>
<dbReference type="AlphaFoldDB" id="A0A6P2GU75"/>
<reference evidence="1 2" key="1">
    <citation type="submission" date="2019-09" db="EMBL/GenBank/DDBJ databases">
        <authorList>
            <person name="Depoorter E."/>
        </authorList>
    </citation>
    <scope>NUCLEOTIDE SEQUENCE [LARGE SCALE GENOMIC DNA]</scope>
    <source>
        <strain evidence="1">LMG 6863</strain>
    </source>
</reference>
<accession>A0A6P2GU75</accession>
<name>A0A6P2GU75_BURL3</name>
<evidence type="ECO:0000313" key="2">
    <source>
        <dbReference type="Proteomes" id="UP000494170"/>
    </source>
</evidence>
<dbReference type="InterPro" id="IPR056931">
    <property type="entry name" value="D14-like"/>
</dbReference>
<gene>
    <name evidence="1" type="ORF">BLA6863_00184</name>
</gene>
<dbReference type="RefSeq" id="WP_174936738.1">
    <property type="nucleotide sequence ID" value="NZ_CABVPY010000001.1"/>
</dbReference>
<proteinExistence type="predicted"/>
<dbReference type="EMBL" id="CABVPY010000001">
    <property type="protein sequence ID" value="VWB07761.1"/>
    <property type="molecule type" value="Genomic_DNA"/>
</dbReference>
<dbReference type="Pfam" id="PF24608">
    <property type="entry name" value="PDDEXK_15"/>
    <property type="match status" value="1"/>
</dbReference>
<evidence type="ECO:0000313" key="1">
    <source>
        <dbReference type="EMBL" id="VWB07761.1"/>
    </source>
</evidence>
<sequence>MGMKSRMKGKVGEREIAAIVRDLTGWDVKRKVRQLDGEADLEGIPLFSVEVKRHATATRAEVAAWWEQARNQGMAESKIPVLFYRKDRDDWRAVWSAALMIGGSDWPEYGLTIEGSIEVWAAAARDLANTTREALKECCDVSKQKIA</sequence>
<protein>
    <recommendedName>
        <fullName evidence="3">Holliday junction resolvase</fullName>
    </recommendedName>
</protein>